<keyword evidence="8" id="KW-0812">Transmembrane</keyword>
<keyword evidence="6" id="KW-0961">Cell wall biogenesis/degradation</keyword>
<keyword evidence="5" id="KW-0573">Peptidoglycan synthesis</keyword>
<dbReference type="PANTHER" id="PTHR21581:SF33">
    <property type="entry name" value="D-ALANYL-D-ALANINE CARBOXYPEPTIDASE DACB"/>
    <property type="match status" value="1"/>
</dbReference>
<evidence type="ECO:0000256" key="3">
    <source>
        <dbReference type="ARBA" id="ARBA00022801"/>
    </source>
</evidence>
<dbReference type="PRINTS" id="PR00725">
    <property type="entry name" value="DADACBPTASE1"/>
</dbReference>
<dbReference type="Proteomes" id="UP001519273">
    <property type="component" value="Unassembled WGS sequence"/>
</dbReference>
<dbReference type="InterPro" id="IPR001967">
    <property type="entry name" value="Peptidase_S11_N"/>
</dbReference>
<evidence type="ECO:0000256" key="6">
    <source>
        <dbReference type="ARBA" id="ARBA00023316"/>
    </source>
</evidence>
<dbReference type="GO" id="GO:0004180">
    <property type="term" value="F:carboxypeptidase activity"/>
    <property type="evidence" value="ECO:0007669"/>
    <property type="project" value="UniProtKB-KW"/>
</dbReference>
<comment type="similarity">
    <text evidence="1 7">Belongs to the peptidase S11 family.</text>
</comment>
<name>A0ABS4H0C6_9BACL</name>
<keyword evidence="11" id="KW-1185">Reference proteome</keyword>
<evidence type="ECO:0000256" key="8">
    <source>
        <dbReference type="SAM" id="Phobius"/>
    </source>
</evidence>
<evidence type="ECO:0000256" key="5">
    <source>
        <dbReference type="ARBA" id="ARBA00022984"/>
    </source>
</evidence>
<evidence type="ECO:0000313" key="10">
    <source>
        <dbReference type="EMBL" id="MBP1935817.1"/>
    </source>
</evidence>
<keyword evidence="10" id="KW-0121">Carboxypeptidase</keyword>
<keyword evidence="8" id="KW-0472">Membrane</keyword>
<keyword evidence="8" id="KW-1133">Transmembrane helix</keyword>
<comment type="caution">
    <text evidence="10">The sequence shown here is derived from an EMBL/GenBank/DDBJ whole genome shotgun (WGS) entry which is preliminary data.</text>
</comment>
<evidence type="ECO:0000256" key="2">
    <source>
        <dbReference type="ARBA" id="ARBA00022729"/>
    </source>
</evidence>
<proteinExistence type="inferred from homology"/>
<evidence type="ECO:0000256" key="1">
    <source>
        <dbReference type="ARBA" id="ARBA00007164"/>
    </source>
</evidence>
<evidence type="ECO:0000259" key="9">
    <source>
        <dbReference type="Pfam" id="PF00768"/>
    </source>
</evidence>
<feature type="transmembrane region" description="Helical" evidence="8">
    <location>
        <begin position="372"/>
        <end position="395"/>
    </location>
</feature>
<sequence length="413" mass="45940">MMIGSRKLNVRSIRWLLCFVLMLVFTSESMLKSVYAEPVIEEPTLTSESAVLMDMETGTVLYSKNAEKEMYPASITKIVTAIVALENSSLDDVVTVTKDARNEDGTRIYLEEGEQKTMRELLYGMMLNSGNDAATAIAEHIDGTKERFADRMNQFVRDKAGATHSQFRNPNGLPDPEHYTTALDMANIARYAMKNPVFREIVSTKTMPWEGKEWKSMLSNHNKMLWNYEGATGIKNGYTQAAGQTLVTSAKRNGMELIGVVLNAPSSEDVYSDMTKLLDYGFNHFEVTTIFNQGDSYTSEVTGGERKYKASEMIRAVVPMNGAHYVDVDSDGNVNVTSSIGTIPAGRLDPIAEEPAGLATAKNAGTSSSNGWMWAVWFVWLLYIALLVLAANKIIKKRRASKMTYYSYEESAE</sequence>
<dbReference type="InterPro" id="IPR018044">
    <property type="entry name" value="Peptidase_S11"/>
</dbReference>
<dbReference type="RefSeq" id="WP_209845404.1">
    <property type="nucleotide sequence ID" value="NZ_CBCRVE010000001.1"/>
</dbReference>
<keyword evidence="4" id="KW-0133">Cell shape</keyword>
<keyword evidence="3" id="KW-0378">Hydrolase</keyword>
<dbReference type="SUPFAM" id="SSF56601">
    <property type="entry name" value="beta-lactamase/transpeptidase-like"/>
    <property type="match status" value="1"/>
</dbReference>
<dbReference type="EMBL" id="JAGGKP010000001">
    <property type="protein sequence ID" value="MBP1935817.1"/>
    <property type="molecule type" value="Genomic_DNA"/>
</dbReference>
<evidence type="ECO:0000313" key="11">
    <source>
        <dbReference type="Proteomes" id="UP001519273"/>
    </source>
</evidence>
<keyword evidence="10" id="KW-0645">Protease</keyword>
<dbReference type="InterPro" id="IPR012338">
    <property type="entry name" value="Beta-lactam/transpept-like"/>
</dbReference>
<feature type="domain" description="Peptidase S11 D-alanyl-D-alanine carboxypeptidase A N-terminal" evidence="9">
    <location>
        <begin position="41"/>
        <end position="265"/>
    </location>
</feature>
<dbReference type="PANTHER" id="PTHR21581">
    <property type="entry name" value="D-ALANYL-D-ALANINE CARBOXYPEPTIDASE"/>
    <property type="match status" value="1"/>
</dbReference>
<gene>
    <name evidence="10" type="ORF">J2Z20_000678</name>
</gene>
<dbReference type="Gene3D" id="3.40.710.10">
    <property type="entry name" value="DD-peptidase/beta-lactamase superfamily"/>
    <property type="match status" value="1"/>
</dbReference>
<evidence type="ECO:0000256" key="4">
    <source>
        <dbReference type="ARBA" id="ARBA00022960"/>
    </source>
</evidence>
<dbReference type="Pfam" id="PF00768">
    <property type="entry name" value="Peptidase_S11"/>
    <property type="match status" value="1"/>
</dbReference>
<evidence type="ECO:0000256" key="7">
    <source>
        <dbReference type="RuleBase" id="RU004016"/>
    </source>
</evidence>
<protein>
    <submittedName>
        <fullName evidence="10">D-alanyl-D-alanine carboxypeptidase</fullName>
    </submittedName>
</protein>
<organism evidence="10 11">
    <name type="scientific">Paenibacillus sediminis</name>
    <dbReference type="NCBI Taxonomy" id="664909"/>
    <lineage>
        <taxon>Bacteria</taxon>
        <taxon>Bacillati</taxon>
        <taxon>Bacillota</taxon>
        <taxon>Bacilli</taxon>
        <taxon>Bacillales</taxon>
        <taxon>Paenibacillaceae</taxon>
        <taxon>Paenibacillus</taxon>
    </lineage>
</organism>
<accession>A0ABS4H0C6</accession>
<keyword evidence="2" id="KW-0732">Signal</keyword>
<reference evidence="10 11" key="1">
    <citation type="submission" date="2021-03" db="EMBL/GenBank/DDBJ databases">
        <title>Genomic Encyclopedia of Type Strains, Phase IV (KMG-IV): sequencing the most valuable type-strain genomes for metagenomic binning, comparative biology and taxonomic classification.</title>
        <authorList>
            <person name="Goeker M."/>
        </authorList>
    </citation>
    <scope>NUCLEOTIDE SEQUENCE [LARGE SCALE GENOMIC DNA]</scope>
    <source>
        <strain evidence="10 11">DSM 23491</strain>
    </source>
</reference>